<keyword evidence="12 14" id="KW-0472">Membrane</keyword>
<keyword evidence="10" id="KW-0560">Oxidoreductase</keyword>
<proteinExistence type="inferred from homology"/>
<dbReference type="Pfam" id="PF01328">
    <property type="entry name" value="Peroxidase_2"/>
    <property type="match status" value="1"/>
</dbReference>
<dbReference type="EMBL" id="CVQH01021939">
    <property type="protein sequence ID" value="CRK31917.1"/>
    <property type="molecule type" value="Genomic_DNA"/>
</dbReference>
<dbReference type="InterPro" id="IPR013174">
    <property type="entry name" value="DPM3"/>
</dbReference>
<keyword evidence="4" id="KW-0575">Peroxidase</keyword>
<dbReference type="PANTHER" id="PTHR33577">
    <property type="entry name" value="STERIGMATOCYSTIN BIOSYNTHESIS PEROXIDASE STCC-RELATED"/>
    <property type="match status" value="1"/>
</dbReference>
<evidence type="ECO:0000259" key="16">
    <source>
        <dbReference type="PROSITE" id="PS51405"/>
    </source>
</evidence>
<evidence type="ECO:0000256" key="3">
    <source>
        <dbReference type="ARBA" id="ARBA00010430"/>
    </source>
</evidence>
<comment type="similarity">
    <text evidence="13">Belongs to the chloroperoxidase family.</text>
</comment>
<dbReference type="Pfam" id="PF08285">
    <property type="entry name" value="DPM3"/>
    <property type="match status" value="1"/>
</dbReference>
<sequence length="738" mass="83069">MANMKFTILSSSLAVALVHAYPPSYMASLSKRAEPGVWEPAGPEDFRGPCPMMNTLANHNFLPHDGGRNITKENAIFALGEGIGFDRDLATLMWEQAIHINPTPNATFFTLDQLNVHNILEHDGSLTRTDDFLGNNHIFNQTVFDETRSYWTGDVIDAKMLANSKIARQVTSRATNPTYTFTATMEQFSIGEVAAPIIGLGDMEVATVSRAFVEYWIQNERLPSELGWVKKQVPVTLQNILAVNEIITNATSLITTGEPVPGPPRPVDALGAGQANLFAAYGFGTKSTSPTDFVSLMTQRESLIRTGLYEFPDLSTMPPAWQDSDARICYLRTIWQDPGNTDIVSDANIEAKEKASVADNLECWVFQDKPSAKITRGKPRPRACRQHYILGLDTTSDRIAIDWLIQGSAVDVEDPKYERRDFTVFVSREQAATTQNIELLQRLKAEQVEVQLLTTHDLAASQAEYPSSVPCDAFMLLKSDYALHIWPGDRVNYDRDNVRFCGWRDSLRLGAPEEPEDYPSRFWYDYRHDKMGHTRRGCCWAGKCNYWRRDHDEKWRNYECPCCGGRCKRTNGCQKTGEYWVEEKKLPEWLLEAAQEKGTVPPEFAREWMNMSAADTINKYELRKGIEAPASRFCIRTSGITAKLPTMTRAQQTISLALLVGSLYLALFLELVPLPSIVQEQVVPVLPFWFVVSFGAYLLARLGFNVMTFNDVPEAHKELMAEIDLAKVDLRALGVDVD</sequence>
<keyword evidence="15" id="KW-0732">Signal</keyword>
<evidence type="ECO:0000313" key="18">
    <source>
        <dbReference type="Proteomes" id="UP000044602"/>
    </source>
</evidence>
<organism evidence="17 18">
    <name type="scientific">Verticillium longisporum</name>
    <name type="common">Verticillium dahliae var. longisporum</name>
    <dbReference type="NCBI Taxonomy" id="100787"/>
    <lineage>
        <taxon>Eukaryota</taxon>
        <taxon>Fungi</taxon>
        <taxon>Dikarya</taxon>
        <taxon>Ascomycota</taxon>
        <taxon>Pezizomycotina</taxon>
        <taxon>Sordariomycetes</taxon>
        <taxon>Hypocreomycetidae</taxon>
        <taxon>Glomerellales</taxon>
        <taxon>Plectosphaerellaceae</taxon>
        <taxon>Verticillium</taxon>
    </lineage>
</organism>
<dbReference type="Gene3D" id="1.10.489.10">
    <property type="entry name" value="Chloroperoxidase-like"/>
    <property type="match status" value="1"/>
</dbReference>
<evidence type="ECO:0000256" key="6">
    <source>
        <dbReference type="ARBA" id="ARBA00022692"/>
    </source>
</evidence>
<name>A0A0G4MCA1_VERLO</name>
<evidence type="ECO:0000256" key="14">
    <source>
        <dbReference type="SAM" id="Phobius"/>
    </source>
</evidence>
<keyword evidence="9 14" id="KW-1133">Transmembrane helix</keyword>
<evidence type="ECO:0000256" key="10">
    <source>
        <dbReference type="ARBA" id="ARBA00023002"/>
    </source>
</evidence>
<gene>
    <name evidence="17" type="ORF">BN1708_016043</name>
</gene>
<dbReference type="AlphaFoldDB" id="A0A0G4MCA1"/>
<evidence type="ECO:0000256" key="1">
    <source>
        <dbReference type="ARBA" id="ARBA00001970"/>
    </source>
</evidence>
<comment type="subcellular location">
    <subcellularLocation>
        <location evidence="2">Endoplasmic reticulum membrane</location>
        <topology evidence="2">Multi-pass membrane protein</topology>
    </subcellularLocation>
</comment>
<evidence type="ECO:0000256" key="2">
    <source>
        <dbReference type="ARBA" id="ARBA00004477"/>
    </source>
</evidence>
<feature type="chain" id="PRO_5002567053" description="Heme haloperoxidase family profile domain-containing protein" evidence="15">
    <location>
        <begin position="21"/>
        <end position="738"/>
    </location>
</feature>
<comment type="similarity">
    <text evidence="3">Belongs to the DPM3 family.</text>
</comment>
<keyword evidence="11" id="KW-0408">Iron</keyword>
<evidence type="ECO:0000256" key="9">
    <source>
        <dbReference type="ARBA" id="ARBA00022989"/>
    </source>
</evidence>
<reference evidence="17 18" key="1">
    <citation type="submission" date="2015-05" db="EMBL/GenBank/DDBJ databases">
        <authorList>
            <person name="Wang D.B."/>
            <person name="Wang M."/>
        </authorList>
    </citation>
    <scope>NUCLEOTIDE SEQUENCE [LARGE SCALE GENOMIC DNA]</scope>
    <source>
        <strain evidence="17">VL1</strain>
    </source>
</reference>
<dbReference type="Proteomes" id="UP000044602">
    <property type="component" value="Unassembled WGS sequence"/>
</dbReference>
<dbReference type="InterPro" id="IPR036851">
    <property type="entry name" value="Chloroperoxidase-like_sf"/>
</dbReference>
<keyword evidence="18" id="KW-1185">Reference proteome</keyword>
<evidence type="ECO:0000256" key="4">
    <source>
        <dbReference type="ARBA" id="ARBA00022559"/>
    </source>
</evidence>
<dbReference type="PROSITE" id="PS51405">
    <property type="entry name" value="HEME_HALOPEROXIDASE"/>
    <property type="match status" value="1"/>
</dbReference>
<evidence type="ECO:0000313" key="17">
    <source>
        <dbReference type="EMBL" id="CRK31917.1"/>
    </source>
</evidence>
<dbReference type="GO" id="GO:0005789">
    <property type="term" value="C:endoplasmic reticulum membrane"/>
    <property type="evidence" value="ECO:0007669"/>
    <property type="project" value="UniProtKB-SubCell"/>
</dbReference>
<keyword evidence="5" id="KW-0349">Heme</keyword>
<feature type="domain" description="Heme haloperoxidase family profile" evidence="16">
    <location>
        <begin position="34"/>
        <end position="242"/>
    </location>
</feature>
<accession>A0A0G4MCA1</accession>
<evidence type="ECO:0000256" key="8">
    <source>
        <dbReference type="ARBA" id="ARBA00022824"/>
    </source>
</evidence>
<dbReference type="PANTHER" id="PTHR33577:SF7">
    <property type="entry name" value="HEME HALOPEROXIDASE FAMILY PROFILE DOMAIN-CONTAINING PROTEIN"/>
    <property type="match status" value="1"/>
</dbReference>
<feature type="transmembrane region" description="Helical" evidence="14">
    <location>
        <begin position="686"/>
        <end position="704"/>
    </location>
</feature>
<evidence type="ECO:0000256" key="15">
    <source>
        <dbReference type="SAM" id="SignalP"/>
    </source>
</evidence>
<dbReference type="SUPFAM" id="SSF47571">
    <property type="entry name" value="Cloroperoxidase"/>
    <property type="match status" value="1"/>
</dbReference>
<feature type="transmembrane region" description="Helical" evidence="14">
    <location>
        <begin position="654"/>
        <end position="674"/>
    </location>
</feature>
<dbReference type="GO" id="GO:0004601">
    <property type="term" value="F:peroxidase activity"/>
    <property type="evidence" value="ECO:0007669"/>
    <property type="project" value="UniProtKB-KW"/>
</dbReference>
<evidence type="ECO:0000256" key="5">
    <source>
        <dbReference type="ARBA" id="ARBA00022617"/>
    </source>
</evidence>
<evidence type="ECO:0000256" key="11">
    <source>
        <dbReference type="ARBA" id="ARBA00023004"/>
    </source>
</evidence>
<dbReference type="InterPro" id="IPR000028">
    <property type="entry name" value="Chloroperoxidase"/>
</dbReference>
<keyword evidence="6 14" id="KW-0812">Transmembrane</keyword>
<feature type="signal peptide" evidence="15">
    <location>
        <begin position="1"/>
        <end position="20"/>
    </location>
</feature>
<protein>
    <recommendedName>
        <fullName evidence="16">Heme haloperoxidase family profile domain-containing protein</fullName>
    </recommendedName>
</protein>
<keyword evidence="7" id="KW-0479">Metal-binding</keyword>
<comment type="cofactor">
    <cofactor evidence="1">
        <name>heme b</name>
        <dbReference type="ChEBI" id="CHEBI:60344"/>
    </cofactor>
</comment>
<dbReference type="STRING" id="100787.A0A0G4MCA1"/>
<dbReference type="GO" id="GO:0046872">
    <property type="term" value="F:metal ion binding"/>
    <property type="evidence" value="ECO:0007669"/>
    <property type="project" value="UniProtKB-KW"/>
</dbReference>
<evidence type="ECO:0000256" key="7">
    <source>
        <dbReference type="ARBA" id="ARBA00022723"/>
    </source>
</evidence>
<keyword evidence="8" id="KW-0256">Endoplasmic reticulum</keyword>
<evidence type="ECO:0000256" key="12">
    <source>
        <dbReference type="ARBA" id="ARBA00023136"/>
    </source>
</evidence>
<evidence type="ECO:0000256" key="13">
    <source>
        <dbReference type="ARBA" id="ARBA00025795"/>
    </source>
</evidence>